<reference evidence="5" key="2">
    <citation type="submission" date="2025-09" db="UniProtKB">
        <authorList>
            <consortium name="Ensembl"/>
        </authorList>
    </citation>
    <scope>IDENTIFICATION</scope>
</reference>
<sequence length="436" mass="50320">MYNKQQTTQAFTKKQKEEDILYSSKIKTAEQKKQKIFQQAKIARINARHRMFTEWSIEPTPSWTVECEMMFNELPKKVIKSDSIKIEDVGFKGKVLYYDKKIENISIKNPPVLLQLTKDVSCVICKTVHDQTLMEMVGEEEKAMKENNNDTLIIVSTDQILACLMSAVHSKYSWHLTIEKKGKKIIIDKEDDSIIDLLTVNENSIYAPTQDNENKTNNLQALGYEAIKINEKFRKQVLIKNDIAEQHGNVSFKNKQSKTQDVLYRYRKVYLPPLIHSTNKTNCILLTRGEIHAKNKGSNNSYIYVCTLNEYILKSHKNWRSQIENQKGALLANEIKNNTCKLHKFICQALLSSCEDIKLGFVSRKSANDPENHNILSIQSYKTKDLGSQIGLKEENVWGILRFIIDNISDRPDAKYVVLKDPLKPLLRLYCTHDAV</sequence>
<proteinExistence type="predicted"/>
<protein>
    <recommendedName>
        <fullName evidence="7">EIF3d</fullName>
    </recommendedName>
</protein>
<evidence type="ECO:0000256" key="3">
    <source>
        <dbReference type="ARBA" id="ARBA00022884"/>
    </source>
</evidence>
<reference evidence="5" key="1">
    <citation type="submission" date="2025-08" db="UniProtKB">
        <authorList>
            <consortium name="Ensembl"/>
        </authorList>
    </citation>
    <scope>IDENTIFICATION</scope>
</reference>
<dbReference type="GO" id="GO:0005852">
    <property type="term" value="C:eukaryotic translation initiation factor 3 complex"/>
    <property type="evidence" value="ECO:0007669"/>
    <property type="project" value="InterPro"/>
</dbReference>
<dbReference type="PANTHER" id="PTHR12399">
    <property type="entry name" value="EUKARYOTIC TRANSLATION INITIATION FACTOR 3 SUBUNIT 7"/>
    <property type="match status" value="1"/>
</dbReference>
<keyword evidence="3" id="KW-0694">RNA-binding</keyword>
<keyword evidence="1" id="KW-0963">Cytoplasm</keyword>
<keyword evidence="4" id="KW-0648">Protein biosynthesis</keyword>
<accession>A0A8C9H693</accession>
<name>A0A8C9H693_9PRIM</name>
<keyword evidence="6" id="KW-1185">Reference proteome</keyword>
<dbReference type="PANTHER" id="PTHR12399:SF0">
    <property type="entry name" value="EUKARYOTIC TRANSLATION INITIATION FACTOR 3 SUBUNIT D"/>
    <property type="match status" value="1"/>
</dbReference>
<evidence type="ECO:0000256" key="2">
    <source>
        <dbReference type="ARBA" id="ARBA00022540"/>
    </source>
</evidence>
<dbReference type="Ensembl" id="ENSPTET00000022899.1">
    <property type="protein sequence ID" value="ENSPTEP00000015332.1"/>
    <property type="gene ID" value="ENSPTEG00000017035.1"/>
</dbReference>
<keyword evidence="2" id="KW-0396">Initiation factor</keyword>
<evidence type="ECO:0000256" key="4">
    <source>
        <dbReference type="ARBA" id="ARBA00022917"/>
    </source>
</evidence>
<dbReference type="Pfam" id="PF05091">
    <property type="entry name" value="eIF-3_zeta"/>
    <property type="match status" value="1"/>
</dbReference>
<evidence type="ECO:0008006" key="7">
    <source>
        <dbReference type="Google" id="ProtNLM"/>
    </source>
</evidence>
<evidence type="ECO:0000313" key="6">
    <source>
        <dbReference type="Proteomes" id="UP000694416"/>
    </source>
</evidence>
<dbReference type="AlphaFoldDB" id="A0A8C9H693"/>
<evidence type="ECO:0000256" key="1">
    <source>
        <dbReference type="ARBA" id="ARBA00022490"/>
    </source>
</evidence>
<organism evidence="5 6">
    <name type="scientific">Piliocolobus tephrosceles</name>
    <name type="common">Ugandan red Colobus</name>
    <dbReference type="NCBI Taxonomy" id="591936"/>
    <lineage>
        <taxon>Eukaryota</taxon>
        <taxon>Metazoa</taxon>
        <taxon>Chordata</taxon>
        <taxon>Craniata</taxon>
        <taxon>Vertebrata</taxon>
        <taxon>Euteleostomi</taxon>
        <taxon>Mammalia</taxon>
        <taxon>Eutheria</taxon>
        <taxon>Euarchontoglires</taxon>
        <taxon>Primates</taxon>
        <taxon>Haplorrhini</taxon>
        <taxon>Catarrhini</taxon>
        <taxon>Cercopithecidae</taxon>
        <taxon>Colobinae</taxon>
        <taxon>Piliocolobus</taxon>
    </lineage>
</organism>
<dbReference type="GO" id="GO:0003743">
    <property type="term" value="F:translation initiation factor activity"/>
    <property type="evidence" value="ECO:0007669"/>
    <property type="project" value="UniProtKB-KW"/>
</dbReference>
<dbReference type="InterPro" id="IPR007783">
    <property type="entry name" value="eIF3d"/>
</dbReference>
<evidence type="ECO:0000313" key="5">
    <source>
        <dbReference type="Ensembl" id="ENSPTEP00000015332.1"/>
    </source>
</evidence>
<dbReference type="Proteomes" id="UP000694416">
    <property type="component" value="Unplaced"/>
</dbReference>
<dbReference type="GO" id="GO:0003723">
    <property type="term" value="F:RNA binding"/>
    <property type="evidence" value="ECO:0007669"/>
    <property type="project" value="UniProtKB-KW"/>
</dbReference>